<accession>A0A8J8P5F9</accession>
<organism evidence="2 3">
    <name type="scientific">Halteria grandinella</name>
    <dbReference type="NCBI Taxonomy" id="5974"/>
    <lineage>
        <taxon>Eukaryota</taxon>
        <taxon>Sar</taxon>
        <taxon>Alveolata</taxon>
        <taxon>Ciliophora</taxon>
        <taxon>Intramacronucleata</taxon>
        <taxon>Spirotrichea</taxon>
        <taxon>Stichotrichia</taxon>
        <taxon>Sporadotrichida</taxon>
        <taxon>Halteriidae</taxon>
        <taxon>Halteria</taxon>
    </lineage>
</organism>
<proteinExistence type="predicted"/>
<dbReference type="AlphaFoldDB" id="A0A8J8P5F9"/>
<evidence type="ECO:0000313" key="3">
    <source>
        <dbReference type="Proteomes" id="UP000785679"/>
    </source>
</evidence>
<feature type="compositionally biased region" description="Polar residues" evidence="1">
    <location>
        <begin position="7"/>
        <end position="26"/>
    </location>
</feature>
<comment type="caution">
    <text evidence="2">The sequence shown here is derived from an EMBL/GenBank/DDBJ whole genome shotgun (WGS) entry which is preliminary data.</text>
</comment>
<feature type="region of interest" description="Disordered" evidence="1">
    <location>
        <begin position="1"/>
        <end position="26"/>
    </location>
</feature>
<evidence type="ECO:0000256" key="1">
    <source>
        <dbReference type="SAM" id="MobiDB-lite"/>
    </source>
</evidence>
<gene>
    <name evidence="2" type="ORF">FGO68_gene5041</name>
</gene>
<protein>
    <submittedName>
        <fullName evidence="2">Uncharacterized protein</fullName>
    </submittedName>
</protein>
<dbReference type="Proteomes" id="UP000785679">
    <property type="component" value="Unassembled WGS sequence"/>
</dbReference>
<sequence length="68" mass="7837">MGKDSSKIPQMSQSNMKQPSLLISTPPSKQRLTYAWYDQEPFPHRRISVRGIRIRKLSSLQGRTCTSM</sequence>
<evidence type="ECO:0000313" key="2">
    <source>
        <dbReference type="EMBL" id="TNV87447.1"/>
    </source>
</evidence>
<name>A0A8J8P5F9_HALGN</name>
<keyword evidence="3" id="KW-1185">Reference proteome</keyword>
<dbReference type="EMBL" id="RRYP01000432">
    <property type="protein sequence ID" value="TNV87447.1"/>
    <property type="molecule type" value="Genomic_DNA"/>
</dbReference>
<reference evidence="2" key="1">
    <citation type="submission" date="2019-06" db="EMBL/GenBank/DDBJ databases">
        <authorList>
            <person name="Zheng W."/>
        </authorList>
    </citation>
    <scope>NUCLEOTIDE SEQUENCE</scope>
    <source>
        <strain evidence="2">QDHG01</strain>
    </source>
</reference>